<evidence type="ECO:0008006" key="3">
    <source>
        <dbReference type="Google" id="ProtNLM"/>
    </source>
</evidence>
<keyword evidence="2" id="KW-1185">Reference proteome</keyword>
<name>A0A023BVX4_9FLAO</name>
<gene>
    <name evidence="1" type="ORF">ATO12_14435</name>
</gene>
<dbReference type="EMBL" id="AQRA01000004">
    <property type="protein sequence ID" value="EZH74069.1"/>
    <property type="molecule type" value="Genomic_DNA"/>
</dbReference>
<accession>A0A023BVX4</accession>
<proteinExistence type="predicted"/>
<dbReference type="PROSITE" id="PS51257">
    <property type="entry name" value="PROKAR_LIPOPROTEIN"/>
    <property type="match status" value="1"/>
</dbReference>
<protein>
    <recommendedName>
        <fullName evidence="3">TraB/GumN family protein</fullName>
    </recommendedName>
</protein>
<sequence>MYKNIIVLLSCFMILSCSKKNTELILLGTVHQPVENFNSDSLYNILVKIKPDLILYECDSSFFTTDFKFKKTWDSNENIATIKYMNTFDVKVRPYDFTGRNEYRIKIGSRPTDSKAFKMLDSLYKEGVLNREEEKVYKEFLVINDTLNSFAYLGSKAFNNLKTDSVSNIRQDFQYKKLGKIMANIPAFKTTYHKKADGDSISYLEGYKRASDFWQLRNKTMSKNILHFTKEYKDQRIVVLNGYFHRYYLNALLRPKQNINDFTIKEFHEY</sequence>
<evidence type="ECO:0000313" key="1">
    <source>
        <dbReference type="EMBL" id="EZH74069.1"/>
    </source>
</evidence>
<dbReference type="AlphaFoldDB" id="A0A023BVX4"/>
<dbReference type="eggNOG" id="ENOG502ZDC4">
    <property type="taxonomic scope" value="Bacteria"/>
</dbReference>
<evidence type="ECO:0000313" key="2">
    <source>
        <dbReference type="Proteomes" id="UP000023541"/>
    </source>
</evidence>
<comment type="caution">
    <text evidence="1">The sequence shown here is derived from an EMBL/GenBank/DDBJ whole genome shotgun (WGS) entry which is preliminary data.</text>
</comment>
<dbReference type="Proteomes" id="UP000023541">
    <property type="component" value="Unassembled WGS sequence"/>
</dbReference>
<organism evidence="1 2">
    <name type="scientific">Aquimarina atlantica</name>
    <dbReference type="NCBI Taxonomy" id="1317122"/>
    <lineage>
        <taxon>Bacteria</taxon>
        <taxon>Pseudomonadati</taxon>
        <taxon>Bacteroidota</taxon>
        <taxon>Flavobacteriia</taxon>
        <taxon>Flavobacteriales</taxon>
        <taxon>Flavobacteriaceae</taxon>
        <taxon>Aquimarina</taxon>
    </lineage>
</organism>
<dbReference type="RefSeq" id="WP_034241587.1">
    <property type="nucleotide sequence ID" value="NZ_AQRA01000004.1"/>
</dbReference>
<dbReference type="STRING" id="1317122.ATO12_14435"/>
<reference evidence="1 2" key="1">
    <citation type="submission" date="2014-04" db="EMBL/GenBank/DDBJ databases">
        <title>Aquimarina sp. 22II-S11-z7 Genome Sequencing.</title>
        <authorList>
            <person name="Lai Q."/>
        </authorList>
    </citation>
    <scope>NUCLEOTIDE SEQUENCE [LARGE SCALE GENOMIC DNA]</scope>
    <source>
        <strain evidence="1 2">22II-S11-z7</strain>
    </source>
</reference>